<dbReference type="EMBL" id="CAKKNT010000036">
    <property type="protein sequence ID" value="CAH0419379.1"/>
    <property type="molecule type" value="Genomic_DNA"/>
</dbReference>
<proteinExistence type="predicted"/>
<dbReference type="InterPro" id="IPR001387">
    <property type="entry name" value="Cro/C1-type_HTH"/>
</dbReference>
<protein>
    <recommendedName>
        <fullName evidence="1">HTH cro/C1-type domain-containing protein</fullName>
    </recommendedName>
</protein>
<evidence type="ECO:0000313" key="2">
    <source>
        <dbReference type="EMBL" id="CAH0419379.1"/>
    </source>
</evidence>
<reference evidence="2 3" key="1">
    <citation type="submission" date="2021-11" db="EMBL/GenBank/DDBJ databases">
        <authorList>
            <person name="Depoorter E."/>
        </authorList>
    </citation>
    <scope>NUCLEOTIDE SEQUENCE [LARGE SCALE GENOMIC DNA]</scope>
    <source>
        <strain evidence="2 3">LMG 24286</strain>
    </source>
</reference>
<dbReference type="CDD" id="cd00093">
    <property type="entry name" value="HTH_XRE"/>
    <property type="match status" value="1"/>
</dbReference>
<evidence type="ECO:0000259" key="1">
    <source>
        <dbReference type="PROSITE" id="PS50943"/>
    </source>
</evidence>
<dbReference type="InterPro" id="IPR010982">
    <property type="entry name" value="Lambda_DNA-bd_dom_sf"/>
</dbReference>
<comment type="caution">
    <text evidence="2">The sequence shown here is derived from an EMBL/GenBank/DDBJ whole genome shotgun (WGS) entry which is preliminary data.</text>
</comment>
<dbReference type="Proteomes" id="UP000789719">
    <property type="component" value="Unassembled WGS sequence"/>
</dbReference>
<gene>
    <name evidence="2" type="ORF">WGH24286_01829</name>
</gene>
<dbReference type="SUPFAM" id="SSF47413">
    <property type="entry name" value="lambda repressor-like DNA-binding domains"/>
    <property type="match status" value="1"/>
</dbReference>
<accession>A0ABM8ZCW4</accession>
<evidence type="ECO:0000313" key="3">
    <source>
        <dbReference type="Proteomes" id="UP000789719"/>
    </source>
</evidence>
<dbReference type="Gene3D" id="1.10.260.40">
    <property type="entry name" value="lambda repressor-like DNA-binding domains"/>
    <property type="match status" value="1"/>
</dbReference>
<dbReference type="RefSeq" id="WP_230099416.1">
    <property type="nucleotide sequence ID" value="NZ_CAKKNT010000036.1"/>
</dbReference>
<name>A0ABM8ZCW4_9LACO</name>
<organism evidence="2 3">
    <name type="scientific">Periweissella ghanensis</name>
    <dbReference type="NCBI Taxonomy" id="467997"/>
    <lineage>
        <taxon>Bacteria</taxon>
        <taxon>Bacillati</taxon>
        <taxon>Bacillota</taxon>
        <taxon>Bacilli</taxon>
        <taxon>Lactobacillales</taxon>
        <taxon>Lactobacillaceae</taxon>
        <taxon>Periweissella</taxon>
    </lineage>
</organism>
<sequence>MSLFERIKETAKKRSMTLLVLSDKAGLGEKTIYKWKTQVPKTETLQKVADVLGVSVDYLLGNTDEMHSVKTTSNTADLAKEGVFLYQGQEISDDQMEILKSIIDSWKKD</sequence>
<dbReference type="Pfam" id="PF01381">
    <property type="entry name" value="HTH_3"/>
    <property type="match status" value="1"/>
</dbReference>
<dbReference type="SMART" id="SM00530">
    <property type="entry name" value="HTH_XRE"/>
    <property type="match status" value="1"/>
</dbReference>
<feature type="domain" description="HTH cro/C1-type" evidence="1">
    <location>
        <begin position="7"/>
        <end position="59"/>
    </location>
</feature>
<dbReference type="PROSITE" id="PS50943">
    <property type="entry name" value="HTH_CROC1"/>
    <property type="match status" value="1"/>
</dbReference>
<keyword evidence="3" id="KW-1185">Reference proteome</keyword>